<accession>A0A0K1PI79</accession>
<sequence>MTAISAPSPSRSRAFFDGRERFAGAGEFVSDMSKLLSRALGSTIKLAA</sequence>
<reference evidence="1 2" key="1">
    <citation type="submission" date="2015-08" db="EMBL/GenBank/DDBJ databases">
        <authorList>
            <person name="Babu N.S."/>
            <person name="Beckwith C.J."/>
            <person name="Beseler K.G."/>
            <person name="Brison A."/>
            <person name="Carone J.V."/>
            <person name="Caskin T.P."/>
            <person name="Diamond M."/>
            <person name="Durham M.E."/>
            <person name="Foxe J.M."/>
            <person name="Go M."/>
            <person name="Henderson B.A."/>
            <person name="Jones I.B."/>
            <person name="McGettigan J.A."/>
            <person name="Micheletti S.J."/>
            <person name="Nasrallah M.E."/>
            <person name="Ortiz D."/>
            <person name="Piller C.R."/>
            <person name="Privatt S.R."/>
            <person name="Schneider S.L."/>
            <person name="Sharp S."/>
            <person name="Smith T.C."/>
            <person name="Stanton J.D."/>
            <person name="Ullery H.E."/>
            <person name="Wilson R.J."/>
            <person name="Serrano M.G."/>
            <person name="Buck G."/>
            <person name="Lee V."/>
            <person name="Wang Y."/>
            <person name="Carvalho R."/>
            <person name="Voegtly L."/>
            <person name="Shi R."/>
            <person name="Duckworth R."/>
            <person name="Johnson A."/>
            <person name="Loviza R."/>
            <person name="Walstead R."/>
            <person name="Shah Z."/>
            <person name="Kiflezghi M."/>
            <person name="Wade K."/>
            <person name="Ball S.L."/>
            <person name="Bradley K.W."/>
            <person name="Asai D.J."/>
            <person name="Bowman C.A."/>
            <person name="Russell D.A."/>
            <person name="Pope W.H."/>
            <person name="Jacobs-Sera D."/>
            <person name="Hendrix R.W."/>
            <person name="Hatfull G.F."/>
        </authorList>
    </citation>
    <scope>NUCLEOTIDE SEQUENCE [LARGE SCALE GENOMIC DNA]</scope>
    <source>
        <strain evidence="1 2">DSM 27710</strain>
    </source>
</reference>
<dbReference type="AlphaFoldDB" id="A0A0K1PI79"/>
<proteinExistence type="predicted"/>
<keyword evidence="2" id="KW-1185">Reference proteome</keyword>
<evidence type="ECO:0000313" key="2">
    <source>
        <dbReference type="Proteomes" id="UP000055590"/>
    </source>
</evidence>
<dbReference type="KEGG" id="vin:AKJ08_3594"/>
<name>A0A0K1PI79_9BACT</name>
<dbReference type="Proteomes" id="UP000055590">
    <property type="component" value="Chromosome"/>
</dbReference>
<protein>
    <submittedName>
        <fullName evidence="1">Uncharacterized protein</fullName>
    </submittedName>
</protein>
<evidence type="ECO:0000313" key="1">
    <source>
        <dbReference type="EMBL" id="AKU93207.1"/>
    </source>
</evidence>
<gene>
    <name evidence="1" type="ORF">AKJ08_3594</name>
</gene>
<dbReference type="EMBL" id="CP012332">
    <property type="protein sequence ID" value="AKU93207.1"/>
    <property type="molecule type" value="Genomic_DNA"/>
</dbReference>
<organism evidence="1 2">
    <name type="scientific">Vulgatibacter incomptus</name>
    <dbReference type="NCBI Taxonomy" id="1391653"/>
    <lineage>
        <taxon>Bacteria</taxon>
        <taxon>Pseudomonadati</taxon>
        <taxon>Myxococcota</taxon>
        <taxon>Myxococcia</taxon>
        <taxon>Myxococcales</taxon>
        <taxon>Cystobacterineae</taxon>
        <taxon>Vulgatibacteraceae</taxon>
        <taxon>Vulgatibacter</taxon>
    </lineage>
</organism>